<organism evidence="1 2">
    <name type="scientific">Brucella anthropi</name>
    <name type="common">Ochrobactrum anthropi</name>
    <dbReference type="NCBI Taxonomy" id="529"/>
    <lineage>
        <taxon>Bacteria</taxon>
        <taxon>Pseudomonadati</taxon>
        <taxon>Pseudomonadota</taxon>
        <taxon>Alphaproteobacteria</taxon>
        <taxon>Hyphomicrobiales</taxon>
        <taxon>Brucellaceae</taxon>
        <taxon>Brucella/Ochrobactrum group</taxon>
        <taxon>Brucella</taxon>
    </lineage>
</organism>
<evidence type="ECO:0000313" key="2">
    <source>
        <dbReference type="Proteomes" id="UP000481876"/>
    </source>
</evidence>
<dbReference type="AlphaFoldDB" id="A0A6L3YZ92"/>
<protein>
    <submittedName>
        <fullName evidence="1">HK97 gp10 family phage protein</fullName>
    </submittedName>
</protein>
<name>A0A6L3YZ92_BRUAN</name>
<dbReference type="EMBL" id="WBWS01000033">
    <property type="protein sequence ID" value="KAB2761976.1"/>
    <property type="molecule type" value="Genomic_DNA"/>
</dbReference>
<comment type="caution">
    <text evidence="1">The sequence shown here is derived from an EMBL/GenBank/DDBJ whole genome shotgun (WGS) entry which is preliminary data.</text>
</comment>
<accession>A0A6L3YZ92</accession>
<gene>
    <name evidence="1" type="ORF">F9L04_22995</name>
</gene>
<sequence length="159" mass="17616">MALMARSRKSQLPMSKAWHASAAFKKRLAKLPASVLKKTNEAIKKNAEEWTDWAQKMAPEDPKDGVHLKPSIRHYETETGGQVVRAGGEATTVDGYDYALGVEFGTAPHIAGGVFEGAHHPGTSGQPFFWPSYRMLRKRMSSRRSRAMNSAIKDFNNGK</sequence>
<evidence type="ECO:0000313" key="1">
    <source>
        <dbReference type="EMBL" id="KAB2761976.1"/>
    </source>
</evidence>
<dbReference type="Pfam" id="PF04883">
    <property type="entry name" value="HK97-gp10_like"/>
    <property type="match status" value="1"/>
</dbReference>
<reference evidence="1 2" key="1">
    <citation type="submission" date="2019-09" db="EMBL/GenBank/DDBJ databases">
        <title>Taxonomic organization of the family Brucellaceae based on a phylogenomic approach.</title>
        <authorList>
            <person name="Leclercq S."/>
            <person name="Cloeckaert A."/>
            <person name="Zygmunt M.S."/>
        </authorList>
    </citation>
    <scope>NUCLEOTIDE SEQUENCE [LARGE SCALE GENOMIC DNA]</scope>
    <source>
        <strain evidence="1 2">LMG 3313</strain>
    </source>
</reference>
<proteinExistence type="predicted"/>
<dbReference type="Proteomes" id="UP000481876">
    <property type="component" value="Unassembled WGS sequence"/>
</dbReference>
<dbReference type="InterPro" id="IPR010064">
    <property type="entry name" value="HK97-gp10_tail"/>
</dbReference>